<dbReference type="PROSITE" id="PS50928">
    <property type="entry name" value="ABC_TM1"/>
    <property type="match status" value="1"/>
</dbReference>
<evidence type="ECO:0000256" key="10">
    <source>
        <dbReference type="ARBA" id="ARBA00044744"/>
    </source>
</evidence>
<evidence type="ECO:0000256" key="12">
    <source>
        <dbReference type="RuleBase" id="RU363032"/>
    </source>
</evidence>
<feature type="transmembrane region" description="Helical" evidence="12">
    <location>
        <begin position="112"/>
        <end position="133"/>
    </location>
</feature>
<dbReference type="NCBIfam" id="NF040839">
    <property type="entry name" value="tungstate_WtpB"/>
    <property type="match status" value="1"/>
</dbReference>
<feature type="domain" description="ABC transmembrane type-1" evidence="13">
    <location>
        <begin position="74"/>
        <end position="272"/>
    </location>
</feature>
<accession>A4FW02</accession>
<dbReference type="GO" id="GO:0005886">
    <property type="term" value="C:plasma membrane"/>
    <property type="evidence" value="ECO:0007669"/>
    <property type="project" value="UniProtKB-SubCell"/>
</dbReference>
<gene>
    <name evidence="14" type="ordered locus">MmarC5_0056</name>
</gene>
<feature type="transmembrane region" description="Helical" evidence="12">
    <location>
        <begin position="76"/>
        <end position="100"/>
    </location>
</feature>
<reference evidence="14 15" key="1">
    <citation type="submission" date="2007-03" db="EMBL/GenBank/DDBJ databases">
        <title>Complete sequence of chromosome of Methanococcus maripaludis C5.</title>
        <authorList>
            <consortium name="US DOE Joint Genome Institute"/>
            <person name="Copeland A."/>
            <person name="Lucas S."/>
            <person name="Lapidus A."/>
            <person name="Barry K."/>
            <person name="Glavina del Rio T."/>
            <person name="Dalin E."/>
            <person name="Tice H."/>
            <person name="Pitluck S."/>
            <person name="Chertkov O."/>
            <person name="Brettin T."/>
            <person name="Bruce D."/>
            <person name="Han C."/>
            <person name="Detter J.C."/>
            <person name="Schmutz J."/>
            <person name="Larimer F."/>
            <person name="Land M."/>
            <person name="Hauser L."/>
            <person name="Kyrpides N."/>
            <person name="Mikhailova N."/>
            <person name="Sieprawska-Lupa M."/>
            <person name="Whitman W.B."/>
            <person name="Richardson P."/>
        </authorList>
    </citation>
    <scope>NUCLEOTIDE SEQUENCE [LARGE SCALE GENOMIC DNA]</scope>
    <source>
        <strain evidence="15">C5 / ATCC BAA-1333</strain>
    </source>
</reference>
<feature type="transmembrane region" description="Helical" evidence="12">
    <location>
        <begin position="255"/>
        <end position="275"/>
    </location>
</feature>
<dbReference type="STRING" id="402880.MmarC5_0056"/>
<comment type="function">
    <text evidence="10">Part of the ABC transporter complex WtpABC involved in molybdate/tungstate import. Probably responsible for the translocation of the substrate across the membrane.</text>
</comment>
<feature type="transmembrane region" description="Helical" evidence="12">
    <location>
        <begin position="153"/>
        <end position="169"/>
    </location>
</feature>
<dbReference type="Proteomes" id="UP000000253">
    <property type="component" value="Chromosome"/>
</dbReference>
<feature type="transmembrane region" description="Helical" evidence="12">
    <location>
        <begin position="34"/>
        <end position="56"/>
    </location>
</feature>
<dbReference type="EMBL" id="CP000609">
    <property type="protein sequence ID" value="ABO34373.1"/>
    <property type="molecule type" value="Genomic_DNA"/>
</dbReference>
<evidence type="ECO:0000256" key="3">
    <source>
        <dbReference type="ARBA" id="ARBA00022448"/>
    </source>
</evidence>
<name>A4FW02_METM5</name>
<dbReference type="Pfam" id="PF00528">
    <property type="entry name" value="BPD_transp_1"/>
    <property type="match status" value="1"/>
</dbReference>
<comment type="similarity">
    <text evidence="2 12">Belongs to the binding-protein-dependent transport system permease family.</text>
</comment>
<feature type="transmembrane region" description="Helical" evidence="12">
    <location>
        <begin position="215"/>
        <end position="235"/>
    </location>
</feature>
<evidence type="ECO:0000256" key="11">
    <source>
        <dbReference type="ARBA" id="ARBA00044785"/>
    </source>
</evidence>
<dbReference type="GO" id="GO:0055085">
    <property type="term" value="P:transmembrane transport"/>
    <property type="evidence" value="ECO:0007669"/>
    <property type="project" value="InterPro"/>
</dbReference>
<dbReference type="PANTHER" id="PTHR30183">
    <property type="entry name" value="MOLYBDENUM TRANSPORT SYSTEM PERMEASE PROTEIN MODB"/>
    <property type="match status" value="1"/>
</dbReference>
<comment type="subunit">
    <text evidence="9">The complex is composed of two ATP-binding proteins (WtpC), two transmembrane proteins (WtpB) and a solute-binding protein (WtpA).</text>
</comment>
<dbReference type="AlphaFoldDB" id="A4FW02"/>
<keyword evidence="5" id="KW-0500">Molybdenum</keyword>
<dbReference type="InterPro" id="IPR053405">
    <property type="entry name" value="Mo/W_ABC_Transporter_Permease"/>
</dbReference>
<evidence type="ECO:0000256" key="9">
    <source>
        <dbReference type="ARBA" id="ARBA00038781"/>
    </source>
</evidence>
<dbReference type="InterPro" id="IPR035906">
    <property type="entry name" value="MetI-like_sf"/>
</dbReference>
<comment type="subcellular location">
    <subcellularLocation>
        <location evidence="1 12">Cell membrane</location>
        <topology evidence="1 12">Multi-pass membrane protein</topology>
    </subcellularLocation>
</comment>
<keyword evidence="8 12" id="KW-0472">Membrane</keyword>
<evidence type="ECO:0000259" key="13">
    <source>
        <dbReference type="PROSITE" id="PS50928"/>
    </source>
</evidence>
<keyword evidence="7 12" id="KW-1133">Transmembrane helix</keyword>
<evidence type="ECO:0000256" key="7">
    <source>
        <dbReference type="ARBA" id="ARBA00022989"/>
    </source>
</evidence>
<keyword evidence="4" id="KW-1003">Cell membrane</keyword>
<dbReference type="eggNOG" id="arCOG00164">
    <property type="taxonomic scope" value="Archaea"/>
</dbReference>
<evidence type="ECO:0000256" key="1">
    <source>
        <dbReference type="ARBA" id="ARBA00004651"/>
    </source>
</evidence>
<evidence type="ECO:0000313" key="15">
    <source>
        <dbReference type="Proteomes" id="UP000000253"/>
    </source>
</evidence>
<protein>
    <recommendedName>
        <fullName evidence="11">Molybdate/tungstate transport system permease protein WtpB</fullName>
    </recommendedName>
</protein>
<evidence type="ECO:0000256" key="5">
    <source>
        <dbReference type="ARBA" id="ARBA00022505"/>
    </source>
</evidence>
<dbReference type="SUPFAM" id="SSF161098">
    <property type="entry name" value="MetI-like"/>
    <property type="match status" value="1"/>
</dbReference>
<keyword evidence="3 12" id="KW-0813">Transport</keyword>
<dbReference type="CDD" id="cd06261">
    <property type="entry name" value="TM_PBP2"/>
    <property type="match status" value="1"/>
</dbReference>
<evidence type="ECO:0000256" key="2">
    <source>
        <dbReference type="ARBA" id="ARBA00009306"/>
    </source>
</evidence>
<evidence type="ECO:0000256" key="8">
    <source>
        <dbReference type="ARBA" id="ARBA00023136"/>
    </source>
</evidence>
<proteinExistence type="inferred from homology"/>
<dbReference type="InterPro" id="IPR000515">
    <property type="entry name" value="MetI-like"/>
</dbReference>
<dbReference type="Gene3D" id="1.10.3720.10">
    <property type="entry name" value="MetI-like"/>
    <property type="match status" value="1"/>
</dbReference>
<dbReference type="HOGENOM" id="CLU_016047_14_1_2"/>
<dbReference type="PANTHER" id="PTHR30183:SF3">
    <property type="entry name" value="MOLYBDENUM TRANSPORT SYSTEM PERMEASE PROTEIN MODB"/>
    <property type="match status" value="1"/>
</dbReference>
<evidence type="ECO:0000313" key="14">
    <source>
        <dbReference type="EMBL" id="ABO34373.1"/>
    </source>
</evidence>
<organism evidence="14 15">
    <name type="scientific">Methanococcus maripaludis (strain C5 / ATCC BAA-1333)</name>
    <dbReference type="NCBI Taxonomy" id="402880"/>
    <lineage>
        <taxon>Archaea</taxon>
        <taxon>Methanobacteriati</taxon>
        <taxon>Methanobacteriota</taxon>
        <taxon>Methanomada group</taxon>
        <taxon>Methanococci</taxon>
        <taxon>Methanococcales</taxon>
        <taxon>Methanococcaceae</taxon>
        <taxon>Methanococcus</taxon>
    </lineage>
</organism>
<sequence>MNYNYHYLNILIQNYLQYNTVWCDNLKADKGFNLLFLVISLFLLAFVLLPLLNMIFNPGNVTGAINDSEVIKSLLVSIKAAGTATVFAIFLGIPLSYMLARYNFIGKNVVEAVIDIPMAIPHSVIGIMILAFFYGTSIGRGIEDIGFEIVDNFWGIVVVMLYVGLPYMVNSGRDGFLMVEEELENVSRTLGASRIKTFFNVSLPLIKNNLVSGSILTFARGISEVGAILIVAYFPKTTPVLILDRFNEYGLSSSKPISVIMIVLSIVLFSIFRLVSYNKK</sequence>
<keyword evidence="6 12" id="KW-0812">Transmembrane</keyword>
<dbReference type="KEGG" id="mmq:MmarC5_0056"/>
<evidence type="ECO:0000256" key="4">
    <source>
        <dbReference type="ARBA" id="ARBA00022475"/>
    </source>
</evidence>
<evidence type="ECO:0000256" key="6">
    <source>
        <dbReference type="ARBA" id="ARBA00022692"/>
    </source>
</evidence>